<evidence type="ECO:0000313" key="7">
    <source>
        <dbReference type="EMBL" id="CAF1921888.1"/>
    </source>
</evidence>
<dbReference type="FunFam" id="2.20.25.80:FF:000003">
    <property type="entry name" value="WRKY transcription factor 57"/>
    <property type="match status" value="1"/>
</dbReference>
<organism evidence="8 9">
    <name type="scientific">Brassica napus</name>
    <name type="common">Rape</name>
    <dbReference type="NCBI Taxonomy" id="3708"/>
    <lineage>
        <taxon>Eukaryota</taxon>
        <taxon>Viridiplantae</taxon>
        <taxon>Streptophyta</taxon>
        <taxon>Embryophyta</taxon>
        <taxon>Tracheophyta</taxon>
        <taxon>Spermatophyta</taxon>
        <taxon>Magnoliopsida</taxon>
        <taxon>eudicotyledons</taxon>
        <taxon>Gunneridae</taxon>
        <taxon>Pentapetalae</taxon>
        <taxon>rosids</taxon>
        <taxon>malvids</taxon>
        <taxon>Brassicales</taxon>
        <taxon>Brassicaceae</taxon>
        <taxon>Brassiceae</taxon>
        <taxon>Brassica</taxon>
    </lineage>
</organism>
<dbReference type="PANTHER" id="PTHR31221">
    <property type="entry name" value="WRKY TRANSCRIPTION FACTOR PROTEIN 1-RELATED"/>
    <property type="match status" value="1"/>
</dbReference>
<dbReference type="Pfam" id="PF03106">
    <property type="entry name" value="WRKY"/>
    <property type="match status" value="1"/>
</dbReference>
<comment type="subcellular location">
    <subcellularLocation>
        <location evidence="1">Nucleus</location>
    </subcellularLocation>
</comment>
<keyword evidence="4" id="KW-0804">Transcription</keyword>
<evidence type="ECO:0000256" key="1">
    <source>
        <dbReference type="ARBA" id="ARBA00004123"/>
    </source>
</evidence>
<evidence type="ECO:0000313" key="9">
    <source>
        <dbReference type="Proteomes" id="UP000028999"/>
    </source>
</evidence>
<dbReference type="AlphaFoldDB" id="A0A078IBT8"/>
<keyword evidence="3" id="KW-0238">DNA-binding</keyword>
<dbReference type="GO" id="GO:0006355">
    <property type="term" value="P:regulation of DNA-templated transcription"/>
    <property type="evidence" value="ECO:0000318"/>
    <property type="project" value="GO_Central"/>
</dbReference>
<dbReference type="InterPro" id="IPR036576">
    <property type="entry name" value="WRKY_dom_sf"/>
</dbReference>
<dbReference type="PaxDb" id="3708-A0A078IBT8"/>
<dbReference type="Proteomes" id="UP001295469">
    <property type="component" value="Chromosome C02"/>
</dbReference>
<dbReference type="PANTHER" id="PTHR31221:SF377">
    <property type="entry name" value="WRKY TRANSCRIPTION FACTOR 51-RELATED"/>
    <property type="match status" value="1"/>
</dbReference>
<dbReference type="GO" id="GO:0009867">
    <property type="term" value="P:jasmonic acid mediated signaling pathway"/>
    <property type="evidence" value="ECO:0000318"/>
    <property type="project" value="GO_Central"/>
</dbReference>
<dbReference type="Proteomes" id="UP000028999">
    <property type="component" value="Unassembled WGS sequence"/>
</dbReference>
<feature type="domain" description="WRKY" evidence="6">
    <location>
        <begin position="103"/>
        <end position="168"/>
    </location>
</feature>
<evidence type="ECO:0000259" key="6">
    <source>
        <dbReference type="PROSITE" id="PS50811"/>
    </source>
</evidence>
<reference evidence="8 9" key="1">
    <citation type="journal article" date="2014" name="Science">
        <title>Plant genetics. Early allopolyploid evolution in the post-Neolithic Brassica napus oilseed genome.</title>
        <authorList>
            <person name="Chalhoub B."/>
            <person name="Denoeud F."/>
            <person name="Liu S."/>
            <person name="Parkin I.A."/>
            <person name="Tang H."/>
            <person name="Wang X."/>
            <person name="Chiquet J."/>
            <person name="Belcram H."/>
            <person name="Tong C."/>
            <person name="Samans B."/>
            <person name="Correa M."/>
            <person name="Da Silva C."/>
            <person name="Just J."/>
            <person name="Falentin C."/>
            <person name="Koh C.S."/>
            <person name="Le Clainche I."/>
            <person name="Bernard M."/>
            <person name="Bento P."/>
            <person name="Noel B."/>
            <person name="Labadie K."/>
            <person name="Alberti A."/>
            <person name="Charles M."/>
            <person name="Arnaud D."/>
            <person name="Guo H."/>
            <person name="Daviaud C."/>
            <person name="Alamery S."/>
            <person name="Jabbari K."/>
            <person name="Zhao M."/>
            <person name="Edger P.P."/>
            <person name="Chelaifa H."/>
            <person name="Tack D."/>
            <person name="Lassalle G."/>
            <person name="Mestiri I."/>
            <person name="Schnel N."/>
            <person name="Le Paslier M.C."/>
            <person name="Fan G."/>
            <person name="Renault V."/>
            <person name="Bayer P.E."/>
            <person name="Golicz A.A."/>
            <person name="Manoli S."/>
            <person name="Lee T.H."/>
            <person name="Thi V.H."/>
            <person name="Chalabi S."/>
            <person name="Hu Q."/>
            <person name="Fan C."/>
            <person name="Tollenaere R."/>
            <person name="Lu Y."/>
            <person name="Battail C."/>
            <person name="Shen J."/>
            <person name="Sidebottom C.H."/>
            <person name="Wang X."/>
            <person name="Canaguier A."/>
            <person name="Chauveau A."/>
            <person name="Berard A."/>
            <person name="Deniot G."/>
            <person name="Guan M."/>
            <person name="Liu Z."/>
            <person name="Sun F."/>
            <person name="Lim Y.P."/>
            <person name="Lyons E."/>
            <person name="Town C.D."/>
            <person name="Bancroft I."/>
            <person name="Wang X."/>
            <person name="Meng J."/>
            <person name="Ma J."/>
            <person name="Pires J.C."/>
            <person name="King G.J."/>
            <person name="Brunel D."/>
            <person name="Delourme R."/>
            <person name="Renard M."/>
            <person name="Aury J.M."/>
            <person name="Adams K.L."/>
            <person name="Batley J."/>
            <person name="Snowdon R.J."/>
            <person name="Tost J."/>
            <person name="Edwards D."/>
            <person name="Zhou Y."/>
            <person name="Hua W."/>
            <person name="Sharpe A.G."/>
            <person name="Paterson A.H."/>
            <person name="Guan C."/>
            <person name="Wincker P."/>
        </authorList>
    </citation>
    <scope>NUCLEOTIDE SEQUENCE [LARGE SCALE GENOMIC DNA]</scope>
    <source>
        <strain evidence="9">cv. Darmor-bzh</strain>
    </source>
</reference>
<evidence type="ECO:0000256" key="5">
    <source>
        <dbReference type="ARBA" id="ARBA00023242"/>
    </source>
</evidence>
<dbReference type="SMR" id="A0A078IBT8"/>
<dbReference type="Gramene" id="CDY46824">
    <property type="protein sequence ID" value="CDY46824"/>
    <property type="gene ID" value="GSBRNA2T00086266001"/>
</dbReference>
<keyword evidence="2" id="KW-0805">Transcription regulation</keyword>
<protein>
    <submittedName>
        <fullName evidence="7">(rape) hypothetical protein</fullName>
    </submittedName>
    <submittedName>
        <fullName evidence="8">BnaC02g43320D protein</fullName>
    </submittedName>
</protein>
<keyword evidence="9" id="KW-1185">Reference proteome</keyword>
<dbReference type="EMBL" id="HG994366">
    <property type="protein sequence ID" value="CAF1921888.1"/>
    <property type="molecule type" value="Genomic_DNA"/>
</dbReference>
<reference evidence="7" key="3">
    <citation type="submission" date="2021-01" db="EMBL/GenBank/DDBJ databases">
        <authorList>
            <consortium name="Genoscope - CEA"/>
            <person name="William W."/>
        </authorList>
    </citation>
    <scope>NUCLEOTIDE SEQUENCE</scope>
</reference>
<proteinExistence type="predicted"/>
<dbReference type="STRING" id="3708.A0A078IBT8"/>
<accession>A0A078IBT8</accession>
<gene>
    <name evidence="8" type="primary">BnaC02g43320D</name>
    <name evidence="7" type="ORF">DARMORV10_C02P63580.1</name>
    <name evidence="8" type="ORF">GSBRNA2T00086266001</name>
</gene>
<sequence length="290" mass="32743">MNPSQSPSPNFTFLSDENSIYSFMDNYDFSNLMFSVGEGGNNGLIQEETSSPTTFVTGESGGSGSALTTLRKKESTSLDCKNRGSKDGETKEMGHRVAIRTRTKIDVMDDGYKWRKYGKKSVKNNTNKRNYYKCSSEGCMVKKRVERDGENAAYVITTYEGVHNHESPSHVYYSDMESEVARVSPEALFLLGLDWNRHAGDLIEQCENEGSVGRERERADLGAIMWPKFESLVVADSAGSSWFRFRVSTDVIAGLVTWMILDHGYGNKRKIWKEDYEEFLHAVVYKEDGT</sequence>
<keyword evidence="5" id="KW-0539">Nucleus</keyword>
<dbReference type="InterPro" id="IPR003657">
    <property type="entry name" value="WRKY_dom"/>
</dbReference>
<evidence type="ECO:0000256" key="3">
    <source>
        <dbReference type="ARBA" id="ARBA00023125"/>
    </source>
</evidence>
<dbReference type="SMART" id="SM00774">
    <property type="entry name" value="WRKY"/>
    <property type="match status" value="1"/>
</dbReference>
<evidence type="ECO:0000256" key="4">
    <source>
        <dbReference type="ARBA" id="ARBA00023163"/>
    </source>
</evidence>
<evidence type="ECO:0000256" key="2">
    <source>
        <dbReference type="ARBA" id="ARBA00023015"/>
    </source>
</evidence>
<dbReference type="EMBL" id="LK032686">
    <property type="protein sequence ID" value="CDY46824.1"/>
    <property type="molecule type" value="Genomic_DNA"/>
</dbReference>
<dbReference type="PROSITE" id="PS50811">
    <property type="entry name" value="WRKY"/>
    <property type="match status" value="1"/>
</dbReference>
<dbReference type="InterPro" id="IPR044810">
    <property type="entry name" value="WRKY_plant"/>
</dbReference>
<dbReference type="GO" id="GO:0003700">
    <property type="term" value="F:DNA-binding transcription factor activity"/>
    <property type="evidence" value="ECO:0000318"/>
    <property type="project" value="GO_Central"/>
</dbReference>
<evidence type="ECO:0000313" key="8">
    <source>
        <dbReference type="EMBL" id="CDY46824.1"/>
    </source>
</evidence>
<reference evidence="8" key="2">
    <citation type="submission" date="2014-06" db="EMBL/GenBank/DDBJ databases">
        <authorList>
            <person name="Genoscope - CEA"/>
        </authorList>
    </citation>
    <scope>NUCLEOTIDE SEQUENCE</scope>
</reference>
<dbReference type="SUPFAM" id="SSF118290">
    <property type="entry name" value="WRKY DNA-binding domain"/>
    <property type="match status" value="1"/>
</dbReference>
<name>A0A078IBT8_BRANA</name>
<dbReference type="GO" id="GO:0005634">
    <property type="term" value="C:nucleus"/>
    <property type="evidence" value="ECO:0000318"/>
    <property type="project" value="GO_Central"/>
</dbReference>
<dbReference type="GO" id="GO:0000976">
    <property type="term" value="F:transcription cis-regulatory region binding"/>
    <property type="evidence" value="ECO:0000318"/>
    <property type="project" value="GO_Central"/>
</dbReference>
<dbReference type="Gene3D" id="2.20.25.80">
    <property type="entry name" value="WRKY domain"/>
    <property type="match status" value="1"/>
</dbReference>